<reference evidence="2" key="1">
    <citation type="journal article" date="2014" name="Int. J. Syst. Evol. Microbiol.">
        <title>Complete genome sequence of Corynebacterium casei LMG S-19264T (=DSM 44701T), isolated from a smear-ripened cheese.</title>
        <authorList>
            <consortium name="US DOE Joint Genome Institute (JGI-PGF)"/>
            <person name="Walter F."/>
            <person name="Albersmeier A."/>
            <person name="Kalinowski J."/>
            <person name="Ruckert C."/>
        </authorList>
    </citation>
    <scope>NUCLEOTIDE SEQUENCE</scope>
    <source>
        <strain evidence="2">KCTC 42651</strain>
    </source>
</reference>
<evidence type="ECO:0000313" key="3">
    <source>
        <dbReference type="Proteomes" id="UP000630353"/>
    </source>
</evidence>
<accession>A0A918XUC3</accession>
<name>A0A918XUC3_9PROT</name>
<evidence type="ECO:0000313" key="2">
    <source>
        <dbReference type="EMBL" id="GHD54271.1"/>
    </source>
</evidence>
<evidence type="ECO:0000256" key="1">
    <source>
        <dbReference type="SAM" id="SignalP"/>
    </source>
</evidence>
<evidence type="ECO:0008006" key="4">
    <source>
        <dbReference type="Google" id="ProtNLM"/>
    </source>
</evidence>
<comment type="caution">
    <text evidence="2">The sequence shown here is derived from an EMBL/GenBank/DDBJ whole genome shotgun (WGS) entry which is preliminary data.</text>
</comment>
<dbReference type="RefSeq" id="WP_189991302.1">
    <property type="nucleotide sequence ID" value="NZ_BMZS01000007.1"/>
</dbReference>
<reference evidence="2" key="2">
    <citation type="submission" date="2020-09" db="EMBL/GenBank/DDBJ databases">
        <authorList>
            <person name="Sun Q."/>
            <person name="Kim S."/>
        </authorList>
    </citation>
    <scope>NUCLEOTIDE SEQUENCE</scope>
    <source>
        <strain evidence="2">KCTC 42651</strain>
    </source>
</reference>
<protein>
    <recommendedName>
        <fullName evidence="4">Lipoprotein</fullName>
    </recommendedName>
</protein>
<dbReference type="AlphaFoldDB" id="A0A918XUC3"/>
<feature type="signal peptide" evidence="1">
    <location>
        <begin position="1"/>
        <end position="20"/>
    </location>
</feature>
<keyword evidence="1" id="KW-0732">Signal</keyword>
<dbReference type="EMBL" id="BMZS01000007">
    <property type="protein sequence ID" value="GHD54271.1"/>
    <property type="molecule type" value="Genomic_DNA"/>
</dbReference>
<keyword evidence="3" id="KW-1185">Reference proteome</keyword>
<feature type="chain" id="PRO_5037551003" description="Lipoprotein" evidence="1">
    <location>
        <begin position="21"/>
        <end position="250"/>
    </location>
</feature>
<proteinExistence type="predicted"/>
<organism evidence="2 3">
    <name type="scientific">Thalassobaculum fulvum</name>
    <dbReference type="NCBI Taxonomy" id="1633335"/>
    <lineage>
        <taxon>Bacteria</taxon>
        <taxon>Pseudomonadati</taxon>
        <taxon>Pseudomonadota</taxon>
        <taxon>Alphaproteobacteria</taxon>
        <taxon>Rhodospirillales</taxon>
        <taxon>Thalassobaculaceae</taxon>
        <taxon>Thalassobaculum</taxon>
    </lineage>
</organism>
<dbReference type="Proteomes" id="UP000630353">
    <property type="component" value="Unassembled WGS sequence"/>
</dbReference>
<gene>
    <name evidence="2" type="ORF">GCM10017083_31590</name>
</gene>
<dbReference type="PROSITE" id="PS51257">
    <property type="entry name" value="PROKAR_LIPOPROTEIN"/>
    <property type="match status" value="1"/>
</dbReference>
<sequence length="250" mass="26612">MRLLLTGLTCILLSACVTTGQPEVASVPAPTPSTNGKATLASTMEVRVDTSAVGGIRPAQVGERLALALATITEYQPETGEAVTPIRSAVAMPDASGQMTRTTVYAPNAYRQTVWMDDHDKVLFDRREVDPGWYLVHSFGSTAGFERSKPRNGQRGCLLYGGAPAPGVEPVALRAGEVGYFGHFVITIAVAPGDDPAKPYRLSVADAAIEPAPPGLDDLLRRDGFDPARVTRIPPDRFPCPWTVPRAATS</sequence>